<dbReference type="Gene3D" id="2.60.120.620">
    <property type="entry name" value="q2cbj1_9rhob like domain"/>
    <property type="match status" value="1"/>
</dbReference>
<comment type="similarity">
    <text evidence="1">Belongs to the iron/ascorbate-dependent oxidoreductase family.</text>
</comment>
<name>A0A193SRA5_9PSED</name>
<keyword evidence="1" id="KW-0408">Iron</keyword>
<accession>A0A193SRA5</accession>
<dbReference type="InterPro" id="IPR005123">
    <property type="entry name" value="Oxoglu/Fe-dep_dioxygenase_dom"/>
</dbReference>
<proteinExistence type="inferred from homology"/>
<dbReference type="Pfam" id="PF03171">
    <property type="entry name" value="2OG-FeII_Oxy"/>
    <property type="match status" value="1"/>
</dbReference>
<dbReference type="InterPro" id="IPR044861">
    <property type="entry name" value="IPNS-like_FE2OG_OXY"/>
</dbReference>
<dbReference type="PANTHER" id="PTHR41677">
    <property type="entry name" value="YALI0B19030P"/>
    <property type="match status" value="1"/>
</dbReference>
<evidence type="ECO:0000313" key="3">
    <source>
        <dbReference type="EMBL" id="SOS19883.1"/>
    </source>
</evidence>
<evidence type="ECO:0000259" key="2">
    <source>
        <dbReference type="PROSITE" id="PS51471"/>
    </source>
</evidence>
<protein>
    <recommendedName>
        <fullName evidence="2">Fe2OG dioxygenase domain-containing protein</fullName>
    </recommendedName>
</protein>
<gene>
    <name evidence="3" type="ORF">PL963_02330</name>
</gene>
<organism evidence="3 4">
    <name type="scientific">Pseudomonas cerasi</name>
    <dbReference type="NCBI Taxonomy" id="1583341"/>
    <lineage>
        <taxon>Bacteria</taxon>
        <taxon>Pseudomonadati</taxon>
        <taxon>Pseudomonadota</taxon>
        <taxon>Gammaproteobacteria</taxon>
        <taxon>Pseudomonadales</taxon>
        <taxon>Pseudomonadaceae</taxon>
        <taxon>Pseudomonas</taxon>
    </lineage>
</organism>
<dbReference type="RefSeq" id="WP_065349657.1">
    <property type="nucleotide sequence ID" value="NZ_LT222319.1"/>
</dbReference>
<dbReference type="Proteomes" id="UP000239025">
    <property type="component" value="Chromosome 1"/>
</dbReference>
<feature type="domain" description="Fe2OG dioxygenase" evidence="2">
    <location>
        <begin position="155"/>
        <end position="265"/>
    </location>
</feature>
<evidence type="ECO:0000313" key="4">
    <source>
        <dbReference type="Proteomes" id="UP000239025"/>
    </source>
</evidence>
<evidence type="ECO:0000256" key="1">
    <source>
        <dbReference type="RuleBase" id="RU003682"/>
    </source>
</evidence>
<dbReference type="GO" id="GO:0016491">
    <property type="term" value="F:oxidoreductase activity"/>
    <property type="evidence" value="ECO:0007669"/>
    <property type="project" value="UniProtKB-KW"/>
</dbReference>
<dbReference type="PANTHER" id="PTHR41677:SF1">
    <property type="entry name" value="FE2OG DIOXYGENASE DOMAIN-CONTAINING PROTEIN"/>
    <property type="match status" value="1"/>
</dbReference>
<keyword evidence="4" id="KW-1185">Reference proteome</keyword>
<reference evidence="4" key="1">
    <citation type="submission" date="2017-11" db="EMBL/GenBank/DDBJ databases">
        <authorList>
            <person name="Blom J."/>
        </authorList>
    </citation>
    <scope>NUCLEOTIDE SEQUENCE [LARGE SCALE GENOMIC DNA]</scope>
</reference>
<dbReference type="AlphaFoldDB" id="A0A193SRA5"/>
<sequence>MNDSPYALPVFAQGLRRARVALKTSFTPSPKRLPVNETVSLVWDDRFVEVGSDWVRDARTLADLGYKNSFFGGIAPERMTAIARLRHWLADEAVLALRHDCMALECYSEERDWIITKRTRGATQYSKFIDGMMNSRAFLLAVSRIAGVPLVPYPLVNARSQVNYYYPRHAPNQKEQVGMWHTDGTSFVLNILMSDADEFEGGNFLCHEGTVDTFQKGEPQQAFVRKADLVSTGDSLFIHGSRLFHGVEPVVEGRRMSLVLSFHNPYSTEDVNQFWHLASDDGIGKTLNGWMKLKRDLTRDAAEQYLRLGIKAITFDDLLSCQPEVSGHYRS</sequence>
<dbReference type="SUPFAM" id="SSF51197">
    <property type="entry name" value="Clavaminate synthase-like"/>
    <property type="match status" value="1"/>
</dbReference>
<dbReference type="GO" id="GO:0046872">
    <property type="term" value="F:metal ion binding"/>
    <property type="evidence" value="ECO:0007669"/>
    <property type="project" value="UniProtKB-KW"/>
</dbReference>
<keyword evidence="1" id="KW-0560">Oxidoreductase</keyword>
<keyword evidence="1" id="KW-0479">Metal-binding</keyword>
<dbReference type="PROSITE" id="PS51471">
    <property type="entry name" value="FE2OG_OXY"/>
    <property type="match status" value="1"/>
</dbReference>
<dbReference type="EMBL" id="LT963395">
    <property type="protein sequence ID" value="SOS19883.1"/>
    <property type="molecule type" value="Genomic_DNA"/>
</dbReference>